<comment type="subcellular location">
    <subcellularLocation>
        <location evidence="1">Membrane</location>
        <topology evidence="1">Multi-pass membrane protein</topology>
    </subcellularLocation>
</comment>
<dbReference type="InterPro" id="IPR002293">
    <property type="entry name" value="AA/rel_permease1"/>
</dbReference>
<feature type="transmembrane region" description="Helical" evidence="7">
    <location>
        <begin position="341"/>
        <end position="360"/>
    </location>
</feature>
<evidence type="ECO:0000313" key="8">
    <source>
        <dbReference type="EMBL" id="TFK51258.1"/>
    </source>
</evidence>
<dbReference type="STRING" id="5364.A0A5C3N539"/>
<feature type="transmembrane region" description="Helical" evidence="7">
    <location>
        <begin position="398"/>
        <end position="418"/>
    </location>
</feature>
<dbReference type="GO" id="GO:0022857">
    <property type="term" value="F:transmembrane transporter activity"/>
    <property type="evidence" value="ECO:0007669"/>
    <property type="project" value="InterPro"/>
</dbReference>
<dbReference type="PANTHER" id="PTHR45649:SF26">
    <property type="entry name" value="OS04G0435100 PROTEIN"/>
    <property type="match status" value="1"/>
</dbReference>
<dbReference type="Pfam" id="PF13520">
    <property type="entry name" value="AA_permease_2"/>
    <property type="match status" value="1"/>
</dbReference>
<evidence type="ECO:0000256" key="4">
    <source>
        <dbReference type="ARBA" id="ARBA00022989"/>
    </source>
</evidence>
<feature type="transmembrane region" description="Helical" evidence="7">
    <location>
        <begin position="295"/>
        <end position="321"/>
    </location>
</feature>
<keyword evidence="5 7" id="KW-0472">Membrane</keyword>
<sequence length="541" mass="57704">MSAVTDTEKIQDDKSNGSTEVDVRESEAERRIDGNADNRLLAKLGYRSEFRREFSLLESIAFAYAIMGPVGGASSTLGFGLSAGGHVGMVWGWLVPCCFVLAIAASMAELTSSMPTSAGLYYFAAKMASPRHSALASWITGWSNIVGQVTLVCSIDFTVAQFISVALFVGSDGAINLGTGAQYGILWALVLLHGVISSFWTRILARLNVFYALLNCTRWPVGTSIAVIAVLCNYARTDGVSREVAFTKYENNTGWSSNGWAFCLSFLSSMWTLTDDSAAHVSEETADASRAAPRAIFAAVLMTMFNGWLILISASFAIVSVPDLLASPLPLPMAQLLLDAVGKHGMLAVWSLILLVLFMAGASQTVDASRVVYAFARDNALPGSRYWKKVNKYTQTPVNAAWFVVVCAGICGLVGFSSAALSSLAGASTIGLYISYATPIFCRITSGRDKLKPGPFSLGVLAVPVGAIAVAWVAFITVVLMFPSSSVPNAENMNYAVVIIVGILGLAAVWWVVSARKWFKGPVPNVDSRDGKESEDDASEA</sequence>
<reference evidence="8 9" key="1">
    <citation type="journal article" date="2019" name="Nat. Ecol. Evol.">
        <title>Megaphylogeny resolves global patterns of mushroom evolution.</title>
        <authorList>
            <person name="Varga T."/>
            <person name="Krizsan K."/>
            <person name="Foldi C."/>
            <person name="Dima B."/>
            <person name="Sanchez-Garcia M."/>
            <person name="Sanchez-Ramirez S."/>
            <person name="Szollosi G.J."/>
            <person name="Szarkandi J.G."/>
            <person name="Papp V."/>
            <person name="Albert L."/>
            <person name="Andreopoulos W."/>
            <person name="Angelini C."/>
            <person name="Antonin V."/>
            <person name="Barry K.W."/>
            <person name="Bougher N.L."/>
            <person name="Buchanan P."/>
            <person name="Buyck B."/>
            <person name="Bense V."/>
            <person name="Catcheside P."/>
            <person name="Chovatia M."/>
            <person name="Cooper J."/>
            <person name="Damon W."/>
            <person name="Desjardin D."/>
            <person name="Finy P."/>
            <person name="Geml J."/>
            <person name="Haridas S."/>
            <person name="Hughes K."/>
            <person name="Justo A."/>
            <person name="Karasinski D."/>
            <person name="Kautmanova I."/>
            <person name="Kiss B."/>
            <person name="Kocsube S."/>
            <person name="Kotiranta H."/>
            <person name="LaButti K.M."/>
            <person name="Lechner B.E."/>
            <person name="Liimatainen K."/>
            <person name="Lipzen A."/>
            <person name="Lukacs Z."/>
            <person name="Mihaltcheva S."/>
            <person name="Morgado L.N."/>
            <person name="Niskanen T."/>
            <person name="Noordeloos M.E."/>
            <person name="Ohm R.A."/>
            <person name="Ortiz-Santana B."/>
            <person name="Ovrebo C."/>
            <person name="Racz N."/>
            <person name="Riley R."/>
            <person name="Savchenko A."/>
            <person name="Shiryaev A."/>
            <person name="Soop K."/>
            <person name="Spirin V."/>
            <person name="Szebenyi C."/>
            <person name="Tomsovsky M."/>
            <person name="Tulloss R.E."/>
            <person name="Uehling J."/>
            <person name="Grigoriev I.V."/>
            <person name="Vagvolgyi C."/>
            <person name="Papp T."/>
            <person name="Martin F.M."/>
            <person name="Miettinen O."/>
            <person name="Hibbett D.S."/>
            <person name="Nagy L.G."/>
        </authorList>
    </citation>
    <scope>NUCLEOTIDE SEQUENCE [LARGE SCALE GENOMIC DNA]</scope>
    <source>
        <strain evidence="8 9">OMC1185</strain>
    </source>
</reference>
<evidence type="ECO:0000313" key="9">
    <source>
        <dbReference type="Proteomes" id="UP000305948"/>
    </source>
</evidence>
<feature type="transmembrane region" description="Helical" evidence="7">
    <location>
        <begin position="494"/>
        <end position="513"/>
    </location>
</feature>
<name>A0A5C3N539_9AGAM</name>
<evidence type="ECO:0000256" key="3">
    <source>
        <dbReference type="ARBA" id="ARBA00022692"/>
    </source>
</evidence>
<dbReference type="Gene3D" id="1.20.1740.10">
    <property type="entry name" value="Amino acid/polyamine transporter I"/>
    <property type="match status" value="1"/>
</dbReference>
<evidence type="ECO:0000256" key="5">
    <source>
        <dbReference type="ARBA" id="ARBA00023136"/>
    </source>
</evidence>
<protein>
    <submittedName>
        <fullName evidence="8">Amino acid transporter</fullName>
    </submittedName>
</protein>
<feature type="transmembrane region" description="Helical" evidence="7">
    <location>
        <begin position="93"/>
        <end position="124"/>
    </location>
</feature>
<keyword evidence="2" id="KW-0813">Transport</keyword>
<keyword evidence="4 7" id="KW-1133">Transmembrane helix</keyword>
<keyword evidence="3 7" id="KW-0812">Transmembrane</keyword>
<evidence type="ECO:0000256" key="1">
    <source>
        <dbReference type="ARBA" id="ARBA00004141"/>
    </source>
</evidence>
<keyword evidence="9" id="KW-1185">Reference proteome</keyword>
<feature type="transmembrane region" description="Helical" evidence="7">
    <location>
        <begin position="145"/>
        <end position="169"/>
    </location>
</feature>
<dbReference type="Proteomes" id="UP000305948">
    <property type="component" value="Unassembled WGS sequence"/>
</dbReference>
<dbReference type="EMBL" id="ML213511">
    <property type="protein sequence ID" value="TFK51258.1"/>
    <property type="molecule type" value="Genomic_DNA"/>
</dbReference>
<feature type="transmembrane region" description="Helical" evidence="7">
    <location>
        <begin position="424"/>
        <end position="444"/>
    </location>
</feature>
<evidence type="ECO:0000256" key="7">
    <source>
        <dbReference type="SAM" id="Phobius"/>
    </source>
</evidence>
<dbReference type="PANTHER" id="PTHR45649">
    <property type="entry name" value="AMINO-ACID PERMEASE BAT1"/>
    <property type="match status" value="1"/>
</dbReference>
<feature type="region of interest" description="Disordered" evidence="6">
    <location>
        <begin position="1"/>
        <end position="29"/>
    </location>
</feature>
<evidence type="ECO:0000256" key="2">
    <source>
        <dbReference type="ARBA" id="ARBA00022448"/>
    </source>
</evidence>
<feature type="transmembrane region" description="Helical" evidence="7">
    <location>
        <begin position="456"/>
        <end position="482"/>
    </location>
</feature>
<feature type="transmembrane region" description="Helical" evidence="7">
    <location>
        <begin position="217"/>
        <end position="237"/>
    </location>
</feature>
<proteinExistence type="predicted"/>
<organism evidence="8 9">
    <name type="scientific">Heliocybe sulcata</name>
    <dbReference type="NCBI Taxonomy" id="5364"/>
    <lineage>
        <taxon>Eukaryota</taxon>
        <taxon>Fungi</taxon>
        <taxon>Dikarya</taxon>
        <taxon>Basidiomycota</taxon>
        <taxon>Agaricomycotina</taxon>
        <taxon>Agaricomycetes</taxon>
        <taxon>Gloeophyllales</taxon>
        <taxon>Gloeophyllaceae</taxon>
        <taxon>Heliocybe</taxon>
    </lineage>
</organism>
<feature type="transmembrane region" description="Helical" evidence="7">
    <location>
        <begin position="61"/>
        <end position="81"/>
    </location>
</feature>
<evidence type="ECO:0000256" key="6">
    <source>
        <dbReference type="SAM" id="MobiDB-lite"/>
    </source>
</evidence>
<dbReference type="AlphaFoldDB" id="A0A5C3N539"/>
<dbReference type="GO" id="GO:0016020">
    <property type="term" value="C:membrane"/>
    <property type="evidence" value="ECO:0007669"/>
    <property type="project" value="UniProtKB-SubCell"/>
</dbReference>
<feature type="transmembrane region" description="Helical" evidence="7">
    <location>
        <begin position="181"/>
        <end position="205"/>
    </location>
</feature>
<accession>A0A5C3N539</accession>
<dbReference type="PIRSF" id="PIRSF006060">
    <property type="entry name" value="AA_transporter"/>
    <property type="match status" value="1"/>
</dbReference>
<dbReference type="OrthoDB" id="4476201at2759"/>
<gene>
    <name evidence="8" type="ORF">OE88DRAFT_1679962</name>
</gene>